<evidence type="ECO:0000313" key="2">
    <source>
        <dbReference type="EMBL" id="MBP1900449.1"/>
    </source>
</evidence>
<dbReference type="AlphaFoldDB" id="A0A8J7R5F4"/>
<protein>
    <submittedName>
        <fullName evidence="2">Uncharacterized protein</fullName>
    </submittedName>
</protein>
<dbReference type="EMBL" id="JAGGKE010000001">
    <property type="protein sequence ID" value="MBP1900449.1"/>
    <property type="molecule type" value="Genomic_DNA"/>
</dbReference>
<dbReference type="Proteomes" id="UP000770586">
    <property type="component" value="Unassembled WGS sequence"/>
</dbReference>
<accession>A0A8J7R5F4</accession>
<dbReference type="OrthoDB" id="242771at2157"/>
<evidence type="ECO:0000256" key="1">
    <source>
        <dbReference type="SAM" id="MobiDB-lite"/>
    </source>
</evidence>
<comment type="caution">
    <text evidence="2">The sequence shown here is derived from an EMBL/GenBank/DDBJ whole genome shotgun (WGS) entry which is preliminary data.</text>
</comment>
<reference evidence="2 3" key="1">
    <citation type="submission" date="2021-03" db="EMBL/GenBank/DDBJ databases">
        <title>Genomic Encyclopedia of Type Strains, Phase IV (KMG-IV): sequencing the most valuable type-strain genomes for metagenomic binning, comparative biology and taxonomic classification.</title>
        <authorList>
            <person name="Goeker M."/>
        </authorList>
    </citation>
    <scope>NUCLEOTIDE SEQUENCE [LARGE SCALE GENOMIC DNA]</scope>
    <source>
        <strain evidence="2 3">DSM 12287</strain>
    </source>
</reference>
<gene>
    <name evidence="2" type="ORF">J2744_000101</name>
</gene>
<feature type="region of interest" description="Disordered" evidence="1">
    <location>
        <begin position="23"/>
        <end position="51"/>
    </location>
</feature>
<name>A0A8J7R5F4_9EURY</name>
<sequence length="220" mass="23097">MSPTRRSLLGSLSFGALGALGGCLGGADDPESESARRRVSGTEPDPTVLKVRNPDGETVLVDGSETNDEGEPVSVGRELVASAARAADLLVAEGVADAARERVRSFLDETDYDAETVYVARAGVESCQRLEIQSVSWDPGHVEYEYCRELRPPDEACEADTRVALGLLFRLPVALDGRLTGSGSSGHAPCQTTGTDYAVIDANATVPGNETAIDEGGDSR</sequence>
<proteinExistence type="predicted"/>
<keyword evidence="3" id="KW-1185">Reference proteome</keyword>
<organism evidence="2 3">
    <name type="scientific">Halorubrum trapanicum</name>
    <dbReference type="NCBI Taxonomy" id="29284"/>
    <lineage>
        <taxon>Archaea</taxon>
        <taxon>Methanobacteriati</taxon>
        <taxon>Methanobacteriota</taxon>
        <taxon>Stenosarchaea group</taxon>
        <taxon>Halobacteria</taxon>
        <taxon>Halobacteriales</taxon>
        <taxon>Haloferacaceae</taxon>
        <taxon>Halorubrum</taxon>
    </lineage>
</organism>
<evidence type="ECO:0000313" key="3">
    <source>
        <dbReference type="Proteomes" id="UP000770586"/>
    </source>
</evidence>
<dbReference type="PROSITE" id="PS51257">
    <property type="entry name" value="PROKAR_LIPOPROTEIN"/>
    <property type="match status" value="1"/>
</dbReference>
<dbReference type="RefSeq" id="WP_209543103.1">
    <property type="nucleotide sequence ID" value="NZ_BAAADX010000003.1"/>
</dbReference>